<evidence type="ECO:0000313" key="4">
    <source>
        <dbReference type="EMBL" id="QBH79927.1"/>
    </source>
</evidence>
<name>A0A481TFG4_HHV2</name>
<accession>A0A481TFG4</accession>
<organism evidence="4">
    <name type="scientific">Human herpesvirus 2</name>
    <name type="common">HHV-2</name>
    <name type="synonym">Human herpes simplex virus 2</name>
    <dbReference type="NCBI Taxonomy" id="10310"/>
    <lineage>
        <taxon>Viruses</taxon>
        <taxon>Duplodnaviria</taxon>
        <taxon>Heunggongvirae</taxon>
        <taxon>Peploviricota</taxon>
        <taxon>Herviviricetes</taxon>
        <taxon>Herpesvirales</taxon>
        <taxon>Orthoherpesviridae</taxon>
        <taxon>Alphaherpesvirinae</taxon>
        <taxon>Simplexvirus</taxon>
        <taxon>Simplexvirus humanalpha2</taxon>
    </lineage>
</organism>
<evidence type="ECO:0000313" key="2">
    <source>
        <dbReference type="EMBL" id="QBH78521.1"/>
    </source>
</evidence>
<sequence length="163" mass="16403">MTLPSSCRARPLGEWSPAVPSACSRPPNPASCPARLSRAAVVARAAASMRAAWSPSGWAQARRAWTTRSAAADPRVVSSSMAPRASRASRVAFTYPAALSASTARKDRGEAGSRAAAPRADTASARAPCARTAASTVAAGLAVATAALPALMAFDTALAIVGA</sequence>
<dbReference type="EMBL" id="MH790584">
    <property type="protein sequence ID" value="QBH78521.1"/>
    <property type="molecule type" value="Genomic_DNA"/>
</dbReference>
<reference evidence="4" key="1">
    <citation type="submission" date="2018-08" db="EMBL/GenBank/DDBJ databases">
        <title>HSV2 whole genome sequences from clinical isolates.</title>
        <authorList>
            <person name="Roychoudhury P."/>
            <person name="Greninger A.L."/>
            <person name="Jerome K.R."/>
            <person name="Johnston C."/>
            <person name="Wald A."/>
            <person name="Xie H."/>
        </authorList>
    </citation>
    <scope>NUCLEOTIDE SEQUENCE</scope>
    <source>
        <strain evidence="3">2006-18003CAM</strain>
        <strain evidence="2">2012-10336</strain>
        <strain evidence="4">2013-37246_S80_L001</strain>
    </source>
</reference>
<evidence type="ECO:0000256" key="1">
    <source>
        <dbReference type="SAM" id="MobiDB-lite"/>
    </source>
</evidence>
<evidence type="ECO:0000313" key="3">
    <source>
        <dbReference type="EMBL" id="QBH79311.1"/>
    </source>
</evidence>
<organismHost>
    <name type="scientific">Homo sapiens</name>
    <name type="common">Human</name>
    <dbReference type="NCBI Taxonomy" id="9606"/>
</organismHost>
<dbReference type="EMBL" id="MH790601">
    <property type="protein sequence ID" value="QBH79927.1"/>
    <property type="molecule type" value="Genomic_DNA"/>
</dbReference>
<proteinExistence type="predicted"/>
<feature type="compositionally biased region" description="Low complexity" evidence="1">
    <location>
        <begin position="112"/>
        <end position="126"/>
    </location>
</feature>
<feature type="region of interest" description="Disordered" evidence="1">
    <location>
        <begin position="104"/>
        <end position="126"/>
    </location>
</feature>
<protein>
    <submittedName>
        <fullName evidence="4">Uncharacterized protein</fullName>
    </submittedName>
</protein>
<dbReference type="EMBL" id="MH790593">
    <property type="protein sequence ID" value="QBH79311.1"/>
    <property type="molecule type" value="Genomic_DNA"/>
</dbReference>